<dbReference type="FunCoup" id="A0A6J1WQX8">
    <property type="interactions" value="60"/>
</dbReference>
<evidence type="ECO:0000256" key="12">
    <source>
        <dbReference type="SAM" id="SignalP"/>
    </source>
</evidence>
<dbReference type="AlphaFoldDB" id="A0A6J1WQX8"/>
<dbReference type="KEGG" id="gmw:113514648"/>
<dbReference type="PROSITE" id="PS52035">
    <property type="entry name" value="PEPTIDASE_M14"/>
    <property type="match status" value="1"/>
</dbReference>
<evidence type="ECO:0000256" key="5">
    <source>
        <dbReference type="ARBA" id="ARBA00022723"/>
    </source>
</evidence>
<sequence>MLKTIFSTCLFFSVVIARHEQYEGYALYEVTITNEEQAKLIKQLENQIPVDVWTHLVPGNTGQILVPKDQRKEFQNELSAIGIEYKIETDNIREQLLLEDELLAAASKNRNGFSSRIGLSFDTIHNYSVVDQYLVDLASQYPETVTVVSGGRSFEGRDIKYLKISTTNFEDRSKPIVYLESLIHAREWITLPATLYAIERLVIDVTEQDLLEDIDWIILPILNPDGYEFTHTENRFWRKNRATNYTDGDSCLGVDLNRNFGIFWGEASSVNVCSETFHGLGPFSESETSVVQNILAEYGSRIEIFFDIHSHGSLILYGYGLGALPPNALVINYVGVTMAHAIDNVKWDSNKDYTVGNVYYVLYAASGIASDYALGIGIPLSYTYELPSYRGSSGLNGFLVDPEFIEQAGFETWEGLKVGARYVRDLDKRRHRH</sequence>
<dbReference type="InterPro" id="IPR036990">
    <property type="entry name" value="M14A-like_propep"/>
</dbReference>
<feature type="signal peptide" evidence="12">
    <location>
        <begin position="1"/>
        <end position="17"/>
    </location>
</feature>
<dbReference type="GO" id="GO:0008270">
    <property type="term" value="F:zinc ion binding"/>
    <property type="evidence" value="ECO:0007669"/>
    <property type="project" value="InterPro"/>
</dbReference>
<keyword evidence="7" id="KW-0378">Hydrolase</keyword>
<dbReference type="Proteomes" id="UP001652740">
    <property type="component" value="Unplaced"/>
</dbReference>
<dbReference type="PANTHER" id="PTHR11705">
    <property type="entry name" value="PROTEASE FAMILY M14 CARBOXYPEPTIDASE A,B"/>
    <property type="match status" value="1"/>
</dbReference>
<dbReference type="GO" id="GO:0004181">
    <property type="term" value="F:metallocarboxypeptidase activity"/>
    <property type="evidence" value="ECO:0007669"/>
    <property type="project" value="InterPro"/>
</dbReference>
<evidence type="ECO:0000256" key="3">
    <source>
        <dbReference type="ARBA" id="ARBA00022645"/>
    </source>
</evidence>
<dbReference type="SMART" id="SM00631">
    <property type="entry name" value="Zn_pept"/>
    <property type="match status" value="1"/>
</dbReference>
<name>A0A6J1WQX8_GALME</name>
<proteinExistence type="inferred from homology"/>
<dbReference type="GO" id="GO:0005615">
    <property type="term" value="C:extracellular space"/>
    <property type="evidence" value="ECO:0007669"/>
    <property type="project" value="TreeGrafter"/>
</dbReference>
<dbReference type="Pfam" id="PF00246">
    <property type="entry name" value="Peptidase_M14"/>
    <property type="match status" value="1"/>
</dbReference>
<dbReference type="Gene3D" id="3.30.70.340">
    <property type="entry name" value="Metallocarboxypeptidase-like"/>
    <property type="match status" value="1"/>
</dbReference>
<feature type="chain" id="PRO_5046332919" evidence="12">
    <location>
        <begin position="18"/>
        <end position="433"/>
    </location>
</feature>
<evidence type="ECO:0000256" key="1">
    <source>
        <dbReference type="ARBA" id="ARBA00001947"/>
    </source>
</evidence>
<dbReference type="GeneID" id="113514648"/>
<keyword evidence="6 12" id="KW-0732">Signal</keyword>
<evidence type="ECO:0000256" key="11">
    <source>
        <dbReference type="PROSITE-ProRule" id="PRU01379"/>
    </source>
</evidence>
<dbReference type="InterPro" id="IPR003146">
    <property type="entry name" value="M14A_act_pep"/>
</dbReference>
<keyword evidence="9" id="KW-0482">Metalloprotease</keyword>
<reference evidence="15" key="1">
    <citation type="submission" date="2025-08" db="UniProtKB">
        <authorList>
            <consortium name="RefSeq"/>
        </authorList>
    </citation>
    <scope>IDENTIFICATION</scope>
    <source>
        <tissue evidence="15">Whole larvae</tissue>
    </source>
</reference>
<keyword evidence="3" id="KW-0121">Carboxypeptidase</keyword>
<organism evidence="14 15">
    <name type="scientific">Galleria mellonella</name>
    <name type="common">Greater wax moth</name>
    <dbReference type="NCBI Taxonomy" id="7137"/>
    <lineage>
        <taxon>Eukaryota</taxon>
        <taxon>Metazoa</taxon>
        <taxon>Ecdysozoa</taxon>
        <taxon>Arthropoda</taxon>
        <taxon>Hexapoda</taxon>
        <taxon>Insecta</taxon>
        <taxon>Pterygota</taxon>
        <taxon>Neoptera</taxon>
        <taxon>Endopterygota</taxon>
        <taxon>Lepidoptera</taxon>
        <taxon>Glossata</taxon>
        <taxon>Ditrysia</taxon>
        <taxon>Pyraloidea</taxon>
        <taxon>Pyralidae</taxon>
        <taxon>Galleriinae</taxon>
        <taxon>Galleria</taxon>
    </lineage>
</organism>
<protein>
    <submittedName>
        <fullName evidence="15">Carboxypeptidase B-like</fullName>
    </submittedName>
</protein>
<accession>A0A6J1WQX8</accession>
<keyword evidence="8" id="KW-0862">Zinc</keyword>
<evidence type="ECO:0000256" key="6">
    <source>
        <dbReference type="ARBA" id="ARBA00022729"/>
    </source>
</evidence>
<evidence type="ECO:0000313" key="14">
    <source>
        <dbReference type="Proteomes" id="UP001652740"/>
    </source>
</evidence>
<evidence type="ECO:0000256" key="2">
    <source>
        <dbReference type="ARBA" id="ARBA00005988"/>
    </source>
</evidence>
<dbReference type="Gene3D" id="3.40.630.10">
    <property type="entry name" value="Zn peptidases"/>
    <property type="match status" value="1"/>
</dbReference>
<feature type="active site" description="Proton donor/acceptor" evidence="11">
    <location>
        <position position="385"/>
    </location>
</feature>
<evidence type="ECO:0000259" key="13">
    <source>
        <dbReference type="PROSITE" id="PS52035"/>
    </source>
</evidence>
<keyword evidence="10" id="KW-1015">Disulfide bond</keyword>
<evidence type="ECO:0000256" key="9">
    <source>
        <dbReference type="ARBA" id="ARBA00023049"/>
    </source>
</evidence>
<evidence type="ECO:0000313" key="15">
    <source>
        <dbReference type="RefSeq" id="XP_026754548.2"/>
    </source>
</evidence>
<dbReference type="Pfam" id="PF02244">
    <property type="entry name" value="Propep_M14"/>
    <property type="match status" value="1"/>
</dbReference>
<evidence type="ECO:0000256" key="10">
    <source>
        <dbReference type="ARBA" id="ARBA00023157"/>
    </source>
</evidence>
<evidence type="ECO:0000256" key="4">
    <source>
        <dbReference type="ARBA" id="ARBA00022670"/>
    </source>
</evidence>
<dbReference type="InterPro" id="IPR000834">
    <property type="entry name" value="Peptidase_M14"/>
</dbReference>
<keyword evidence="4" id="KW-0645">Protease</keyword>
<dbReference type="GO" id="GO:0006508">
    <property type="term" value="P:proteolysis"/>
    <property type="evidence" value="ECO:0007669"/>
    <property type="project" value="UniProtKB-KW"/>
</dbReference>
<comment type="similarity">
    <text evidence="2 11">Belongs to the peptidase M14 family.</text>
</comment>
<dbReference type="SUPFAM" id="SSF53187">
    <property type="entry name" value="Zn-dependent exopeptidases"/>
    <property type="match status" value="1"/>
</dbReference>
<dbReference type="PRINTS" id="PR00765">
    <property type="entry name" value="CRBOXYPTASEA"/>
</dbReference>
<dbReference type="RefSeq" id="XP_026754548.2">
    <property type="nucleotide sequence ID" value="XM_026898747.3"/>
</dbReference>
<feature type="domain" description="Peptidase M14" evidence="13">
    <location>
        <begin position="123"/>
        <end position="423"/>
    </location>
</feature>
<keyword evidence="14" id="KW-1185">Reference proteome</keyword>
<comment type="cofactor">
    <cofactor evidence="1">
        <name>Zn(2+)</name>
        <dbReference type="ChEBI" id="CHEBI:29105"/>
    </cofactor>
</comment>
<evidence type="ECO:0000256" key="7">
    <source>
        <dbReference type="ARBA" id="ARBA00022801"/>
    </source>
</evidence>
<evidence type="ECO:0000256" key="8">
    <source>
        <dbReference type="ARBA" id="ARBA00022833"/>
    </source>
</evidence>
<gene>
    <name evidence="15" type="primary">LOC113514648</name>
</gene>
<dbReference type="InParanoid" id="A0A6J1WQX8"/>
<dbReference type="PANTHER" id="PTHR11705:SF140">
    <property type="entry name" value="FI02848P-RELATED"/>
    <property type="match status" value="1"/>
</dbReference>
<dbReference type="SUPFAM" id="SSF54897">
    <property type="entry name" value="Protease propeptides/inhibitors"/>
    <property type="match status" value="1"/>
</dbReference>
<keyword evidence="5" id="KW-0479">Metal-binding</keyword>